<evidence type="ECO:0000256" key="1">
    <source>
        <dbReference type="ARBA" id="ARBA00004308"/>
    </source>
</evidence>
<keyword evidence="4 6" id="KW-0653">Protein transport</keyword>
<dbReference type="GO" id="GO:0030123">
    <property type="term" value="C:AP-3 adaptor complex"/>
    <property type="evidence" value="ECO:0007669"/>
    <property type="project" value="UniProtKB-UniRule"/>
</dbReference>
<reference evidence="9 10" key="1">
    <citation type="submission" date="2021-07" db="EMBL/GenBank/DDBJ databases">
        <title>The Aristolochia fimbriata genome: insights into angiosperm evolution, floral development and chemical biosynthesis.</title>
        <authorList>
            <person name="Jiao Y."/>
        </authorList>
    </citation>
    <scope>NUCLEOTIDE SEQUENCE [LARGE SCALE GENOMIC DNA]</scope>
    <source>
        <strain evidence="9">IBCAS-2021</strain>
        <tissue evidence="9">Leaf</tissue>
    </source>
</reference>
<dbReference type="PANTHER" id="PTHR11134">
    <property type="entry name" value="ADAPTOR COMPLEX SUBUNIT BETA FAMILY MEMBER"/>
    <property type="match status" value="1"/>
</dbReference>
<dbReference type="GO" id="GO:0016192">
    <property type="term" value="P:vesicle-mediated transport"/>
    <property type="evidence" value="ECO:0007669"/>
    <property type="project" value="InterPro"/>
</dbReference>
<dbReference type="Proteomes" id="UP000825729">
    <property type="component" value="Unassembled WGS sequence"/>
</dbReference>
<feature type="compositionally biased region" description="Polar residues" evidence="7">
    <location>
        <begin position="728"/>
        <end position="770"/>
    </location>
</feature>
<dbReference type="Gene3D" id="1.25.10.10">
    <property type="entry name" value="Leucine-rich Repeat Variant"/>
    <property type="match status" value="1"/>
</dbReference>
<dbReference type="InterPro" id="IPR029390">
    <property type="entry name" value="AP3B_C"/>
</dbReference>
<dbReference type="Pfam" id="PF14796">
    <property type="entry name" value="AP3B1_C"/>
    <property type="match status" value="1"/>
</dbReference>
<dbReference type="EMBL" id="JAINDJ010000003">
    <property type="protein sequence ID" value="KAG9454700.1"/>
    <property type="molecule type" value="Genomic_DNA"/>
</dbReference>
<evidence type="ECO:0000256" key="6">
    <source>
        <dbReference type="PIRNR" id="PIRNR037096"/>
    </source>
</evidence>
<keyword evidence="10" id="KW-1185">Reference proteome</keyword>
<gene>
    <name evidence="9" type="ORF">H6P81_007604</name>
</gene>
<evidence type="ECO:0000313" key="10">
    <source>
        <dbReference type="Proteomes" id="UP000825729"/>
    </source>
</evidence>
<dbReference type="GO" id="GO:0006886">
    <property type="term" value="P:intracellular protein transport"/>
    <property type="evidence" value="ECO:0007669"/>
    <property type="project" value="InterPro"/>
</dbReference>
<dbReference type="InterPro" id="IPR026740">
    <property type="entry name" value="AP3_beta"/>
</dbReference>
<evidence type="ECO:0000256" key="4">
    <source>
        <dbReference type="ARBA" id="ARBA00022927"/>
    </source>
</evidence>
<dbReference type="SMART" id="SM01355">
    <property type="entry name" value="AP3B1_C"/>
    <property type="match status" value="1"/>
</dbReference>
<dbReference type="SUPFAM" id="SSF48371">
    <property type="entry name" value="ARM repeat"/>
    <property type="match status" value="1"/>
</dbReference>
<evidence type="ECO:0000256" key="2">
    <source>
        <dbReference type="ARBA" id="ARBA00006613"/>
    </source>
</evidence>
<dbReference type="Pfam" id="PF01602">
    <property type="entry name" value="Adaptin_N"/>
    <property type="match status" value="1"/>
</dbReference>
<comment type="subcellular location">
    <subcellularLocation>
        <location evidence="1">Endomembrane system</location>
    </subcellularLocation>
</comment>
<dbReference type="InterPro" id="IPR026739">
    <property type="entry name" value="AP_beta"/>
</dbReference>
<comment type="caution">
    <text evidence="9">The sequence shown here is derived from an EMBL/GenBank/DDBJ whole genome shotgun (WGS) entry which is preliminary data.</text>
</comment>
<dbReference type="InterPro" id="IPR011989">
    <property type="entry name" value="ARM-like"/>
</dbReference>
<keyword evidence="5 6" id="KW-0472">Membrane</keyword>
<evidence type="ECO:0000256" key="3">
    <source>
        <dbReference type="ARBA" id="ARBA00022448"/>
    </source>
</evidence>
<evidence type="ECO:0000256" key="7">
    <source>
        <dbReference type="SAM" id="MobiDB-lite"/>
    </source>
</evidence>
<sequence length="1134" mass="123914">MFPQFGATAESLSKASSLVFRIGSDAHLYDDPEDVNIAPLLDSKFDSEKAEALKRLLALIAQGFDVSNFFPQVVKNVASSSLEVKKLVYLYLLHYAEKRPNEALLSINCFQKDLSDTNPLVRAWALRAMAGIRLHVIAPLVLVAVSKSARDPSPYVRKCAANALPKINDLHLEEHSSSLEELVGVLLSDQSPGVVGAAAAAFNSVCPNNHPLIGRNFRRLCETLPDVEEWGQILLIEILLRYVIARHGLSKESLLSASCNPQCTASEKETREASLDANCLGSEACDAKLAESLLSCYIEGSTEYLLEPSSSKKHVPELDSAMFTSAHNYDMKILLQCTSPLLWSRNSGVVLAAAGVHWIMAPKEDVKKIVKPLLFLLRSCPTSKYVVLCNIQVFAKVMPSLFAPYSEDFYVSCSDSYQVKALKLEILSTIATESSIQSIFQEFQDYIKDPDRRFAADTVAVIGLCAQRLPSVANNCLEGLLALIQQESSSNCWSSTSGEAHVLAQAVMSVKEIIKENPASFEKVIVQLARNLDSIKVPAARAAIVWIVGEYGSVGPIISSILPLVSKYLACCFPLEELEMKLQILNSVAKLVLCGHGESLSTFQMVLMYILELAKLDLNYDVRDRARVIRILTSSHKANIEDISTCFLPDVNLVQEVAGLILGGKSNPELNRPQNNRCYLPGSLSLLVLHAAPGYGPLPKPGSLLFDELGPSEMASSARWRSSDSDSVGTNDPDTLSGSLNEESDSQHSGVDSESESAGSGTHLSDHNNSCGPLIRLSDAAVDHVSKNTNSVDNSSTQFSPQLSELMPNRAFESWLNEQPSLAGTSSLNQGQKKLSTARISIRDLDVRVKSNTYTLIDPSNGSGLSVNYTFSSETSCISSSLVCVEISFENCSTEPLANVRVEDEEHNLFSSSTDQAVDTHIRSCSSRSNNDVPKMVLMEEIEFLAPGLTVKKILHVHFPHHLLPVKMLIFCNGNKYPIKLWPDVGYFIKPSSMDVDAFTNLESRLPGMYEYTRSCTFDGHVNELNFEDHKSITEDKFLLVCQSLASNMLSHANLFLVSVEMPVSVKIGDASGLCLRLSGQTLSSSVPCLVTVIVVEGKCTEPLKLSVKVNCKDTEFGLNLLNRIVGFLGCSSQ</sequence>
<organism evidence="9 10">
    <name type="scientific">Aristolochia fimbriata</name>
    <name type="common">White veined hardy Dutchman's pipe vine</name>
    <dbReference type="NCBI Taxonomy" id="158543"/>
    <lineage>
        <taxon>Eukaryota</taxon>
        <taxon>Viridiplantae</taxon>
        <taxon>Streptophyta</taxon>
        <taxon>Embryophyta</taxon>
        <taxon>Tracheophyta</taxon>
        <taxon>Spermatophyta</taxon>
        <taxon>Magnoliopsida</taxon>
        <taxon>Magnoliidae</taxon>
        <taxon>Piperales</taxon>
        <taxon>Aristolochiaceae</taxon>
        <taxon>Aristolochia</taxon>
    </lineage>
</organism>
<proteinExistence type="inferred from homology"/>
<evidence type="ECO:0000256" key="5">
    <source>
        <dbReference type="ARBA" id="ARBA00023136"/>
    </source>
</evidence>
<evidence type="ECO:0000313" key="9">
    <source>
        <dbReference type="EMBL" id="KAG9454700.1"/>
    </source>
</evidence>
<dbReference type="PIRSF" id="PIRSF037096">
    <property type="entry name" value="AP3_complex_beta"/>
    <property type="match status" value="1"/>
</dbReference>
<dbReference type="GO" id="GO:0012505">
    <property type="term" value="C:endomembrane system"/>
    <property type="evidence" value="ECO:0007669"/>
    <property type="project" value="UniProtKB-SubCell"/>
</dbReference>
<name>A0AAV7F0P8_ARIFI</name>
<comment type="similarity">
    <text evidence="2 6">Belongs to the adaptor complexes large subunit family.</text>
</comment>
<accession>A0AAV7F0P8</accession>
<dbReference type="AlphaFoldDB" id="A0AAV7F0P8"/>
<feature type="region of interest" description="Disordered" evidence="7">
    <location>
        <begin position="716"/>
        <end position="770"/>
    </location>
</feature>
<protein>
    <recommendedName>
        <fullName evidence="6">AP-3 complex subunit beta</fullName>
    </recommendedName>
</protein>
<dbReference type="InterPro" id="IPR016024">
    <property type="entry name" value="ARM-type_fold"/>
</dbReference>
<feature type="domain" description="AP-3 complex subunit beta C-terminal" evidence="8">
    <location>
        <begin position="808"/>
        <end position="964"/>
    </location>
</feature>
<keyword evidence="3 6" id="KW-0813">Transport</keyword>
<evidence type="ECO:0000259" key="8">
    <source>
        <dbReference type="SMART" id="SM01355"/>
    </source>
</evidence>
<dbReference type="InterPro" id="IPR002553">
    <property type="entry name" value="Clathrin/coatomer_adapt-like_N"/>
</dbReference>